<evidence type="ECO:0000256" key="2">
    <source>
        <dbReference type="ARBA" id="ARBA00009085"/>
    </source>
</evidence>
<feature type="region of interest" description="Disordered" evidence="8">
    <location>
        <begin position="46"/>
        <end position="83"/>
    </location>
</feature>
<accession>A0A1B7TIX7</accession>
<dbReference type="InterPro" id="IPR038765">
    <property type="entry name" value="Papain-like_cys_pep_sf"/>
</dbReference>
<evidence type="ECO:0000313" key="11">
    <source>
        <dbReference type="Proteomes" id="UP000092321"/>
    </source>
</evidence>
<reference evidence="11" key="1">
    <citation type="journal article" date="2016" name="Proc. Natl. Acad. Sci. U.S.A.">
        <title>Comparative genomics of biotechnologically important yeasts.</title>
        <authorList>
            <person name="Riley R."/>
            <person name="Haridas S."/>
            <person name="Wolfe K.H."/>
            <person name="Lopes M.R."/>
            <person name="Hittinger C.T."/>
            <person name="Goeker M."/>
            <person name="Salamov A.A."/>
            <person name="Wisecaver J.H."/>
            <person name="Long T.M."/>
            <person name="Calvey C.H."/>
            <person name="Aerts A.L."/>
            <person name="Barry K.W."/>
            <person name="Choi C."/>
            <person name="Clum A."/>
            <person name="Coughlan A.Y."/>
            <person name="Deshpande S."/>
            <person name="Douglass A.P."/>
            <person name="Hanson S.J."/>
            <person name="Klenk H.-P."/>
            <person name="LaButti K.M."/>
            <person name="Lapidus A."/>
            <person name="Lindquist E.A."/>
            <person name="Lipzen A.M."/>
            <person name="Meier-Kolthoff J.P."/>
            <person name="Ohm R.A."/>
            <person name="Otillar R.P."/>
            <person name="Pangilinan J.L."/>
            <person name="Peng Y."/>
            <person name="Rokas A."/>
            <person name="Rosa C.A."/>
            <person name="Scheuner C."/>
            <person name="Sibirny A.A."/>
            <person name="Slot J.C."/>
            <person name="Stielow J.B."/>
            <person name="Sun H."/>
            <person name="Kurtzman C.P."/>
            <person name="Blackwell M."/>
            <person name="Grigoriev I.V."/>
            <person name="Jeffries T.W."/>
        </authorList>
    </citation>
    <scope>NUCLEOTIDE SEQUENCE [LARGE SCALE GENOMIC DNA]</scope>
    <source>
        <strain evidence="11">NRRL Y-1626</strain>
    </source>
</reference>
<evidence type="ECO:0000313" key="10">
    <source>
        <dbReference type="EMBL" id="OBA28687.1"/>
    </source>
</evidence>
<dbReference type="InterPro" id="IPR001394">
    <property type="entry name" value="Peptidase_C19_UCH"/>
</dbReference>
<evidence type="ECO:0000256" key="8">
    <source>
        <dbReference type="SAM" id="MobiDB-lite"/>
    </source>
</evidence>
<feature type="domain" description="USP" evidence="9">
    <location>
        <begin position="349"/>
        <end position="1097"/>
    </location>
</feature>
<dbReference type="EMBL" id="LXPE01000002">
    <property type="protein sequence ID" value="OBA28687.1"/>
    <property type="molecule type" value="Genomic_DNA"/>
</dbReference>
<dbReference type="PROSITE" id="PS50235">
    <property type="entry name" value="USP_3"/>
    <property type="match status" value="1"/>
</dbReference>
<proteinExistence type="inferred from homology"/>
<dbReference type="AlphaFoldDB" id="A0A1B7TIX7"/>
<evidence type="ECO:0000256" key="4">
    <source>
        <dbReference type="ARBA" id="ARBA00022670"/>
    </source>
</evidence>
<feature type="region of interest" description="Disordered" evidence="8">
    <location>
        <begin position="1143"/>
        <end position="1189"/>
    </location>
</feature>
<dbReference type="InterPro" id="IPR050185">
    <property type="entry name" value="Ub_carboxyl-term_hydrolase"/>
</dbReference>
<name>A0A1B7TIX7_9ASCO</name>
<dbReference type="CDD" id="cd02674">
    <property type="entry name" value="Peptidase_C19R"/>
    <property type="match status" value="1"/>
</dbReference>
<keyword evidence="7" id="KW-0788">Thiol protease</keyword>
<comment type="catalytic activity">
    <reaction evidence="1">
        <text>Thiol-dependent hydrolysis of ester, thioester, amide, peptide and isopeptide bonds formed by the C-terminal Gly of ubiquitin (a 76-residue protein attached to proteins as an intracellular targeting signal).</text>
        <dbReference type="EC" id="3.4.19.12"/>
    </reaction>
</comment>
<evidence type="ECO:0000256" key="5">
    <source>
        <dbReference type="ARBA" id="ARBA00022786"/>
    </source>
</evidence>
<dbReference type="Pfam" id="PF00443">
    <property type="entry name" value="UCH"/>
    <property type="match status" value="2"/>
</dbReference>
<dbReference type="Proteomes" id="UP000092321">
    <property type="component" value="Unassembled WGS sequence"/>
</dbReference>
<keyword evidence="6" id="KW-0378">Hydrolase</keyword>
<evidence type="ECO:0000256" key="7">
    <source>
        <dbReference type="ARBA" id="ARBA00022807"/>
    </source>
</evidence>
<feature type="compositionally biased region" description="Acidic residues" evidence="8">
    <location>
        <begin position="1144"/>
        <end position="1163"/>
    </location>
</feature>
<keyword evidence="5" id="KW-0833">Ubl conjugation pathway</keyword>
<keyword evidence="11" id="KW-1185">Reference proteome</keyword>
<comment type="similarity">
    <text evidence="2">Belongs to the peptidase C19 family.</text>
</comment>
<feature type="compositionally biased region" description="Basic and acidic residues" evidence="8">
    <location>
        <begin position="1170"/>
        <end position="1189"/>
    </location>
</feature>
<feature type="compositionally biased region" description="Polar residues" evidence="8">
    <location>
        <begin position="69"/>
        <end position="80"/>
    </location>
</feature>
<dbReference type="GO" id="GO:0006508">
    <property type="term" value="P:proteolysis"/>
    <property type="evidence" value="ECO:0007669"/>
    <property type="project" value="UniProtKB-KW"/>
</dbReference>
<sequence>MHIGDKIALHLSNESETTSNNNITNDGIVLDDKIPNNSELEITNQLDEGDNKETTYKSNTPPQLPPRYSESNNTINSSKNDIGEQTYDNKTLLEQQRLVIKSLYLDTMQQLQDGDSVYLFPTAWFKTFIHKPVEELPDTMPLKEVLGVPELPEEIDHTNYQNYISSKIFMPLTSDVLSEVYKYYGFKGNIIEAFCTLDNTGTLIIDPIVLNLQTSLLVENTWQTSQTEPIQFNGSRHSTLARLFQLAANYLEQHLSLESVDKRFWLSVSDKKENKVQSFLLLPQQFLTLNDVEYVDHSVADKKLLNLSNDKIISLIIEVNFTGSWPSLYHLYNNKESSDSLSTPSAGTLGLNNLGNTCYMNSALQCLVHIPELADYFSYGCYQDELNLDNPLGYDGKIAKSFGELVEELYGRSLTSQSTNGKSIAPRNFKMNLGFCNQMFSGYFQQDSQEFLSFLLDGLHEDLNRIKKKPYVENAQYGLDFDWNDKDKVDNLAKETWEKYKLRNDSVIIDLFVGLFKSTLICPDCNHLSITFDPFNDLSLPIPVESTWRKQIYVLPLNDTPHTLELELRDDSKYQDLKNEVSRYVETDVDNLVGFEFYSSSIYKCFENDNSGANFLPIGDLINTEDITFFIEIGPFNPETDIIIPVYNVCETASKKISNMVNDRLCGYPLLIKFEKKKLGDFEYIITTIGKFISNYTNLDFIDVTEEFENEERSRFDKKLEKLTREYDLNEDFITELQNYKKIWILYRNISKYLEFLFLENREPIDLENNDPKIKTPRVQIPTGRLNLNNAFELCNLSGSIFEKLFEEEIEEVKDSKFFNNIDNNNSLSSPPSSSELSSIKETEIASHQDEDIPPKHTLSDVEMVKVPSNVSIMDEDGQKKGVFEEEEKLMVPSEILYNNLTKKDGIFIISWKISQEEQERFYKTPKTYKNDQLQEKKLKMAKTEKKNITLNDCLNLFTKTETLSLQNSWYCPNCKDHKQAEKQIQLWELPEVLCIHLKRFKTQSSFSDKINELIEFPIENFDLSSYVKKSDSGKEYIYDLIGVDNHYGGIGGGHYTAFAKNFNDSNWYYFNDSRVTKENVEDSVNEAAYLLFYKRRNGLDSQSKLVQVVNEKKAEYEKLDKLLDERQKHVAIMLKNHGVSILDDSDEETTSSGEDDASEEQQENGNADMLEKDQSIEPKFTDKDIEDL</sequence>
<evidence type="ECO:0000256" key="3">
    <source>
        <dbReference type="ARBA" id="ARBA00012759"/>
    </source>
</evidence>
<dbReference type="PROSITE" id="PS00972">
    <property type="entry name" value="USP_1"/>
    <property type="match status" value="1"/>
</dbReference>
<dbReference type="OrthoDB" id="292964at2759"/>
<dbReference type="GO" id="GO:0004843">
    <property type="term" value="F:cysteine-type deubiquitinase activity"/>
    <property type="evidence" value="ECO:0007669"/>
    <property type="project" value="UniProtKB-EC"/>
</dbReference>
<dbReference type="EC" id="3.4.19.12" evidence="3"/>
<organism evidence="10 11">
    <name type="scientific">Hanseniaspora valbyensis NRRL Y-1626</name>
    <dbReference type="NCBI Taxonomy" id="766949"/>
    <lineage>
        <taxon>Eukaryota</taxon>
        <taxon>Fungi</taxon>
        <taxon>Dikarya</taxon>
        <taxon>Ascomycota</taxon>
        <taxon>Saccharomycotina</taxon>
        <taxon>Saccharomycetes</taxon>
        <taxon>Saccharomycodales</taxon>
        <taxon>Saccharomycodaceae</taxon>
        <taxon>Hanseniaspora</taxon>
    </lineage>
</organism>
<gene>
    <name evidence="10" type="ORF">HANVADRAFT_51157</name>
</gene>
<dbReference type="Gene3D" id="3.90.70.10">
    <property type="entry name" value="Cysteine proteinases"/>
    <property type="match status" value="2"/>
</dbReference>
<dbReference type="PANTHER" id="PTHR21646">
    <property type="entry name" value="UBIQUITIN CARBOXYL-TERMINAL HYDROLASE"/>
    <property type="match status" value="1"/>
</dbReference>
<protein>
    <recommendedName>
        <fullName evidence="3">ubiquitinyl hydrolase 1</fullName>
        <ecNumber evidence="3">3.4.19.12</ecNumber>
    </recommendedName>
</protein>
<keyword evidence="4" id="KW-0645">Protease</keyword>
<feature type="compositionally biased region" description="Low complexity" evidence="8">
    <location>
        <begin position="824"/>
        <end position="838"/>
    </location>
</feature>
<dbReference type="PANTHER" id="PTHR21646:SF24">
    <property type="entry name" value="UBIQUITIN CARBOXYL-TERMINAL HYDROLASE"/>
    <property type="match status" value="1"/>
</dbReference>
<evidence type="ECO:0000256" key="1">
    <source>
        <dbReference type="ARBA" id="ARBA00000707"/>
    </source>
</evidence>
<feature type="compositionally biased region" description="Basic and acidic residues" evidence="8">
    <location>
        <begin position="839"/>
        <end position="856"/>
    </location>
</feature>
<dbReference type="SUPFAM" id="SSF54001">
    <property type="entry name" value="Cysteine proteinases"/>
    <property type="match status" value="1"/>
</dbReference>
<comment type="caution">
    <text evidence="10">The sequence shown here is derived from an EMBL/GenBank/DDBJ whole genome shotgun (WGS) entry which is preliminary data.</text>
</comment>
<dbReference type="PROSITE" id="PS00973">
    <property type="entry name" value="USP_2"/>
    <property type="match status" value="1"/>
</dbReference>
<evidence type="ECO:0000259" key="9">
    <source>
        <dbReference type="PROSITE" id="PS50235"/>
    </source>
</evidence>
<feature type="region of interest" description="Disordered" evidence="8">
    <location>
        <begin position="824"/>
        <end position="856"/>
    </location>
</feature>
<dbReference type="InterPro" id="IPR018200">
    <property type="entry name" value="USP_CS"/>
</dbReference>
<dbReference type="InterPro" id="IPR028889">
    <property type="entry name" value="USP"/>
</dbReference>
<dbReference type="GO" id="GO:0016579">
    <property type="term" value="P:protein deubiquitination"/>
    <property type="evidence" value="ECO:0007669"/>
    <property type="project" value="InterPro"/>
</dbReference>
<evidence type="ECO:0000256" key="6">
    <source>
        <dbReference type="ARBA" id="ARBA00022801"/>
    </source>
</evidence>